<dbReference type="STRING" id="595536.GCA_000178815_02410"/>
<dbReference type="KEGG" id="mtw:CQW49_13785"/>
<reference evidence="3" key="1">
    <citation type="submission" date="2017-10" db="EMBL/GenBank/DDBJ databases">
        <title>Completed PacBio SMRT sequence of Methylosinus trichosporium OB3b reveals presence of a third large plasmid.</title>
        <authorList>
            <person name="Charles T.C."/>
            <person name="Lynch M.D.J."/>
            <person name="Heil J.R."/>
            <person name="Cheng J."/>
        </authorList>
    </citation>
    <scope>NUCLEOTIDE SEQUENCE [LARGE SCALE GENOMIC DNA]</scope>
    <source>
        <strain evidence="3">OB3b</strain>
    </source>
</reference>
<keyword evidence="3" id="KW-1185">Reference proteome</keyword>
<dbReference type="SUPFAM" id="SSF53850">
    <property type="entry name" value="Periplasmic binding protein-like II"/>
    <property type="match status" value="1"/>
</dbReference>
<name>A0A2D2D1F2_METT3</name>
<organism evidence="2 3">
    <name type="scientific">Methylosinus trichosporium (strain ATCC 35070 / NCIMB 11131 / UNIQEM 75 / OB3b)</name>
    <dbReference type="NCBI Taxonomy" id="595536"/>
    <lineage>
        <taxon>Bacteria</taxon>
        <taxon>Pseudomonadati</taxon>
        <taxon>Pseudomonadota</taxon>
        <taxon>Alphaproteobacteria</taxon>
        <taxon>Hyphomicrobiales</taxon>
        <taxon>Methylocystaceae</taxon>
        <taxon>Methylosinus</taxon>
    </lineage>
</organism>
<dbReference type="Proteomes" id="UP000230709">
    <property type="component" value="Chromosome"/>
</dbReference>
<proteinExistence type="predicted"/>
<evidence type="ECO:0000256" key="1">
    <source>
        <dbReference type="SAM" id="MobiDB-lite"/>
    </source>
</evidence>
<feature type="compositionally biased region" description="Basic residues" evidence="1">
    <location>
        <begin position="11"/>
        <end position="35"/>
    </location>
</feature>
<accession>A0A2D2D1F2</accession>
<gene>
    <name evidence="2" type="ORF">CQW49_13785</name>
</gene>
<protein>
    <recommendedName>
        <fullName evidence="4">Molybdate ABC transporter substrate-binding protein</fullName>
    </recommendedName>
</protein>
<dbReference type="Gene3D" id="3.40.190.10">
    <property type="entry name" value="Periplasmic binding protein-like II"/>
    <property type="match status" value="2"/>
</dbReference>
<evidence type="ECO:0008006" key="4">
    <source>
        <dbReference type="Google" id="ProtNLM"/>
    </source>
</evidence>
<dbReference type="Pfam" id="PF13531">
    <property type="entry name" value="SBP_bac_11"/>
    <property type="match status" value="1"/>
</dbReference>
<dbReference type="EMBL" id="CP023737">
    <property type="protein sequence ID" value="ATQ68835.1"/>
    <property type="molecule type" value="Genomic_DNA"/>
</dbReference>
<evidence type="ECO:0000313" key="3">
    <source>
        <dbReference type="Proteomes" id="UP000230709"/>
    </source>
</evidence>
<evidence type="ECO:0000313" key="2">
    <source>
        <dbReference type="EMBL" id="ATQ68835.1"/>
    </source>
</evidence>
<sequence>MSRSTNDAVRGRRAVSRRPRRYTQRGRAKGRRRHRRTFRGGLSIDRLEYIAQKEKSMFRMSVKKLALCLIAGAAIASPQAQAETLKIAVASSFAKTANNLAAAFQAYYVDYGLSYSVSVSVDSAANLKDAIIAGASSPTFDLFLSSSKKEPHDLAYDYPSLVVGTPFKYAKDFLALYSKSVNIHAGLPYTLDTDFVIPDPTTDIYGAAAAEVLSSHPWYISASTIPGGHVFTAPNANSSYIAVNFGVYAYGFVPNSAICYKGDDGVKTYPAGSYHHVYRPNDEDHPSDKLLMKGIKIARARTAGEETALSNFIAFLTGVADSNGNTTTIGTGIIESACFKSF</sequence>
<dbReference type="AlphaFoldDB" id="A0A2D2D1F2"/>
<feature type="region of interest" description="Disordered" evidence="1">
    <location>
        <begin position="1"/>
        <end position="35"/>
    </location>
</feature>